<dbReference type="GO" id="GO:0031985">
    <property type="term" value="C:Golgi cisterna"/>
    <property type="evidence" value="ECO:0007669"/>
    <property type="project" value="TreeGrafter"/>
</dbReference>
<dbReference type="InterPro" id="IPR019177">
    <property type="entry name" value="Golgin_subfamily_A_member_5"/>
</dbReference>
<evidence type="ECO:0000256" key="5">
    <source>
        <dbReference type="ARBA" id="ARBA00023054"/>
    </source>
</evidence>
<dbReference type="EMBL" id="PJQY01003882">
    <property type="protein sequence ID" value="PQM33767.1"/>
    <property type="molecule type" value="Genomic_DNA"/>
</dbReference>
<keyword evidence="8" id="KW-1185">Reference proteome</keyword>
<keyword evidence="3" id="KW-1133">Transmembrane helix</keyword>
<keyword evidence="2" id="KW-0812">Transmembrane</keyword>
<evidence type="ECO:0000256" key="2">
    <source>
        <dbReference type="ARBA" id="ARBA00022692"/>
    </source>
</evidence>
<dbReference type="GO" id="GO:0007030">
    <property type="term" value="P:Golgi organization"/>
    <property type="evidence" value="ECO:0007669"/>
    <property type="project" value="InterPro"/>
</dbReference>
<dbReference type="PANTHER" id="PTHR13815">
    <property type="entry name" value="GOLGIN-84"/>
    <property type="match status" value="1"/>
</dbReference>
<dbReference type="PANTHER" id="PTHR13815:SF5">
    <property type="entry name" value="GOLGIN CANDIDATE 2"/>
    <property type="match status" value="1"/>
</dbReference>
<name>A0A314U8M2_PRUYE</name>
<proteinExistence type="predicted"/>
<dbReference type="STRING" id="2094558.A0A314U8M2"/>
<accession>A0A314U8M2</accession>
<evidence type="ECO:0000256" key="6">
    <source>
        <dbReference type="ARBA" id="ARBA00023136"/>
    </source>
</evidence>
<keyword evidence="6" id="KW-0472">Membrane</keyword>
<gene>
    <name evidence="7" type="ORF">Pyn_11758</name>
</gene>
<keyword evidence="4" id="KW-0333">Golgi apparatus</keyword>
<organism evidence="7 8">
    <name type="scientific">Prunus yedoensis var. nudiflora</name>
    <dbReference type="NCBI Taxonomy" id="2094558"/>
    <lineage>
        <taxon>Eukaryota</taxon>
        <taxon>Viridiplantae</taxon>
        <taxon>Streptophyta</taxon>
        <taxon>Embryophyta</taxon>
        <taxon>Tracheophyta</taxon>
        <taxon>Spermatophyta</taxon>
        <taxon>Magnoliopsida</taxon>
        <taxon>eudicotyledons</taxon>
        <taxon>Gunneridae</taxon>
        <taxon>Pentapetalae</taxon>
        <taxon>rosids</taxon>
        <taxon>fabids</taxon>
        <taxon>Rosales</taxon>
        <taxon>Rosaceae</taxon>
        <taxon>Amygdaloideae</taxon>
        <taxon>Amygdaleae</taxon>
        <taxon>Prunus</taxon>
    </lineage>
</organism>
<sequence length="90" mass="10160">MEAADLEKQKHNNTIMEVSARLAKLEAANAGLAKSLATLQWNLLVEVNQVAELPQQVELKEVNHEELMRKISDAHQANVEMTRKEIEEPT</sequence>
<dbReference type="OrthoDB" id="248903at2759"/>
<evidence type="ECO:0000256" key="1">
    <source>
        <dbReference type="ARBA" id="ARBA00004394"/>
    </source>
</evidence>
<keyword evidence="5" id="KW-0175">Coiled coil</keyword>
<comment type="subcellular location">
    <subcellularLocation>
        <location evidence="1">Golgi apparatus membrane</location>
    </subcellularLocation>
</comment>
<dbReference type="GO" id="GO:0000301">
    <property type="term" value="P:retrograde transport, vesicle recycling within Golgi"/>
    <property type="evidence" value="ECO:0007669"/>
    <property type="project" value="TreeGrafter"/>
</dbReference>
<evidence type="ECO:0000313" key="7">
    <source>
        <dbReference type="EMBL" id="PQM33767.1"/>
    </source>
</evidence>
<protein>
    <submittedName>
        <fullName evidence="7">Golgin candidate 2</fullName>
    </submittedName>
</protein>
<reference evidence="7 8" key="1">
    <citation type="submission" date="2018-02" db="EMBL/GenBank/DDBJ databases">
        <title>Draft genome of wild Prunus yedoensis var. nudiflora.</title>
        <authorList>
            <person name="Baek S."/>
            <person name="Kim J.-H."/>
            <person name="Choi K."/>
            <person name="Kim G.-B."/>
            <person name="Cho A."/>
            <person name="Jang H."/>
            <person name="Shin C.-H."/>
            <person name="Yu H.-J."/>
            <person name="Mun J.-H."/>
        </authorList>
    </citation>
    <scope>NUCLEOTIDE SEQUENCE [LARGE SCALE GENOMIC DNA]</scope>
    <source>
        <strain evidence="8">cv. Jeju island</strain>
        <tissue evidence="7">Leaf</tissue>
    </source>
</reference>
<evidence type="ECO:0000256" key="4">
    <source>
        <dbReference type="ARBA" id="ARBA00023034"/>
    </source>
</evidence>
<dbReference type="Proteomes" id="UP000250321">
    <property type="component" value="Unassembled WGS sequence"/>
</dbReference>
<evidence type="ECO:0000313" key="8">
    <source>
        <dbReference type="Proteomes" id="UP000250321"/>
    </source>
</evidence>
<comment type="caution">
    <text evidence="7">The sequence shown here is derived from an EMBL/GenBank/DDBJ whole genome shotgun (WGS) entry which is preliminary data.</text>
</comment>
<evidence type="ECO:0000256" key="3">
    <source>
        <dbReference type="ARBA" id="ARBA00022989"/>
    </source>
</evidence>
<dbReference type="GO" id="GO:0000139">
    <property type="term" value="C:Golgi membrane"/>
    <property type="evidence" value="ECO:0007669"/>
    <property type="project" value="UniProtKB-SubCell"/>
</dbReference>
<dbReference type="AlphaFoldDB" id="A0A314U8M2"/>